<evidence type="ECO:0000313" key="1">
    <source>
        <dbReference type="EMBL" id="KAB8191651.1"/>
    </source>
</evidence>
<dbReference type="RefSeq" id="WP_139634152.1">
    <property type="nucleotide sequence ID" value="NZ_CP045572.1"/>
</dbReference>
<dbReference type="InterPro" id="IPR036736">
    <property type="entry name" value="ACP-like_sf"/>
</dbReference>
<dbReference type="SUPFAM" id="SSF47336">
    <property type="entry name" value="ACP-like"/>
    <property type="match status" value="1"/>
</dbReference>
<dbReference type="EMBL" id="VDLX02000012">
    <property type="protein sequence ID" value="KAB8191651.1"/>
    <property type="molecule type" value="Genomic_DNA"/>
</dbReference>
<name>A0A5C4W200_9ACTN</name>
<dbReference type="PROSITE" id="PS50075">
    <property type="entry name" value="CARRIER"/>
    <property type="match status" value="1"/>
</dbReference>
<reference evidence="1 2" key="1">
    <citation type="submission" date="2019-10" db="EMBL/GenBank/DDBJ databases">
        <title>Nonomuraea sp. nov., isolated from Phyllanthus amarus.</title>
        <authorList>
            <person name="Klykleung N."/>
            <person name="Tanasupawat S."/>
        </authorList>
    </citation>
    <scope>NUCLEOTIDE SEQUENCE [LARGE SCALE GENOMIC DNA]</scope>
    <source>
        <strain evidence="1 2">PA1-10</strain>
    </source>
</reference>
<protein>
    <submittedName>
        <fullName evidence="1">Acyl carrier protein</fullName>
    </submittedName>
</protein>
<keyword evidence="2" id="KW-1185">Reference proteome</keyword>
<proteinExistence type="predicted"/>
<dbReference type="InterPro" id="IPR009081">
    <property type="entry name" value="PP-bd_ACP"/>
</dbReference>
<dbReference type="Proteomes" id="UP000312512">
    <property type="component" value="Unassembled WGS sequence"/>
</dbReference>
<evidence type="ECO:0000313" key="2">
    <source>
        <dbReference type="Proteomes" id="UP000312512"/>
    </source>
</evidence>
<accession>A0A5P9Z5E3</accession>
<comment type="caution">
    <text evidence="1">The sequence shown here is derived from an EMBL/GenBank/DDBJ whole genome shotgun (WGS) entry which is preliminary data.</text>
</comment>
<dbReference type="Gene3D" id="1.10.1200.10">
    <property type="entry name" value="ACP-like"/>
    <property type="match status" value="1"/>
</dbReference>
<gene>
    <name evidence="1" type="ORF">FH608_030865</name>
</gene>
<dbReference type="AlphaFoldDB" id="A0A5C4W200"/>
<accession>A0A5C4W200</accession>
<organism evidence="1 2">
    <name type="scientific">Nonomuraea phyllanthi</name>
    <dbReference type="NCBI Taxonomy" id="2219224"/>
    <lineage>
        <taxon>Bacteria</taxon>
        <taxon>Bacillati</taxon>
        <taxon>Actinomycetota</taxon>
        <taxon>Actinomycetes</taxon>
        <taxon>Streptosporangiales</taxon>
        <taxon>Streptosporangiaceae</taxon>
        <taxon>Nonomuraea</taxon>
    </lineage>
</organism>
<dbReference type="Pfam" id="PF00550">
    <property type="entry name" value="PP-binding"/>
    <property type="match status" value="1"/>
</dbReference>
<sequence length="92" mass="10127">MTGGRTTDEIAYALVAFIQENLVPDDVDLEVDRTTPLLLSGLLDSLRTARLLNFIRRELGVPVPAAKLDPENFKDVTTVVAMLEELESARSV</sequence>
<dbReference type="OrthoDB" id="5383272at2"/>